<dbReference type="PANTHER" id="PTHR33734">
    <property type="entry name" value="LYSM DOMAIN-CONTAINING GPI-ANCHORED PROTEIN 2"/>
    <property type="match status" value="1"/>
</dbReference>
<dbReference type="Pfam" id="PF26349">
    <property type="entry name" value="YoqH"/>
    <property type="match status" value="1"/>
</dbReference>
<feature type="domain" description="LysM" evidence="2">
    <location>
        <begin position="40"/>
        <end position="85"/>
    </location>
</feature>
<reference evidence="3 4" key="1">
    <citation type="submission" date="2015-09" db="EMBL/GenBank/DDBJ databases">
        <title>Draft genome sequence of a Caloramator mitchellensis, a moderate thermophile from the Great Artesian Basin of Australia.</title>
        <authorList>
            <person name="Patel B.K."/>
        </authorList>
    </citation>
    <scope>NUCLEOTIDE SEQUENCE [LARGE SCALE GENOMIC DNA]</scope>
    <source>
        <strain evidence="3 4">VF08</strain>
    </source>
</reference>
<protein>
    <submittedName>
        <fullName evidence="3">LysM domain/BON superfamily protein</fullName>
    </submittedName>
</protein>
<feature type="domain" description="LysM" evidence="2">
    <location>
        <begin position="105"/>
        <end position="150"/>
    </location>
</feature>
<dbReference type="InterPro" id="IPR036779">
    <property type="entry name" value="LysM_dom_sf"/>
</dbReference>
<dbReference type="PANTHER" id="PTHR33734:SF22">
    <property type="entry name" value="MEMBRANE-BOUND LYTIC MUREIN TRANSGLYCOSYLASE D"/>
    <property type="match status" value="1"/>
</dbReference>
<evidence type="ECO:0000259" key="2">
    <source>
        <dbReference type="PROSITE" id="PS51782"/>
    </source>
</evidence>
<feature type="domain" description="HTH cro/C1-type" evidence="1">
    <location>
        <begin position="48"/>
        <end position="64"/>
    </location>
</feature>
<sequence length="275" mass="30206">MSIKSIYGDILKKEKDYQNSNNAKENKRAQIPERCRVGYQRYTVAAGDTMEKIARQFNVSVDFLIAENPHISDPDKIFPGDVLCVPVKPGPGEIRVPESCPLGYERYTVKQGDTVFKIAQERGVLIDLISLNNPHIPDFSVIFPGDVLCVPVALTFPYCQVLKPMDQVNRNAFGSAMVQRLLNGQHQLVITGASLPEPSTFGNFDEYEGFVGIPGIGGYGFRLTRVSERALGLWTGSIILTPLLSIGNQVYIIPSNSKTGASGRPILGGVFTRND</sequence>
<evidence type="ECO:0000313" key="3">
    <source>
        <dbReference type="EMBL" id="KRQ86172.1"/>
    </source>
</evidence>
<dbReference type="STRING" id="908809.ABG79_02013"/>
<dbReference type="PROSITE" id="PS50943">
    <property type="entry name" value="HTH_CROC1"/>
    <property type="match status" value="1"/>
</dbReference>
<organism evidence="3 4">
    <name type="scientific">Caloramator mitchellensis</name>
    <dbReference type="NCBI Taxonomy" id="908809"/>
    <lineage>
        <taxon>Bacteria</taxon>
        <taxon>Bacillati</taxon>
        <taxon>Bacillota</taxon>
        <taxon>Clostridia</taxon>
        <taxon>Eubacteriales</taxon>
        <taxon>Clostridiaceae</taxon>
        <taxon>Caloramator</taxon>
    </lineage>
</organism>
<dbReference type="InterPro" id="IPR018392">
    <property type="entry name" value="LysM"/>
</dbReference>
<accession>A0A0R3JYX2</accession>
<gene>
    <name evidence="3" type="ORF">ABG79_02013</name>
</gene>
<proteinExistence type="predicted"/>
<comment type="caution">
    <text evidence="3">The sequence shown here is derived from an EMBL/GenBank/DDBJ whole genome shotgun (WGS) entry which is preliminary data.</text>
</comment>
<dbReference type="Gene3D" id="3.10.350.10">
    <property type="entry name" value="LysM domain"/>
    <property type="match status" value="2"/>
</dbReference>
<dbReference type="InterPro" id="IPR001387">
    <property type="entry name" value="Cro/C1-type_HTH"/>
</dbReference>
<name>A0A0R3JYX2_CALMK</name>
<keyword evidence="4" id="KW-1185">Reference proteome</keyword>
<evidence type="ECO:0000313" key="4">
    <source>
        <dbReference type="Proteomes" id="UP000052015"/>
    </source>
</evidence>
<dbReference type="CDD" id="cd00118">
    <property type="entry name" value="LysM"/>
    <property type="match status" value="2"/>
</dbReference>
<dbReference type="AlphaFoldDB" id="A0A0R3JYX2"/>
<evidence type="ECO:0000259" key="1">
    <source>
        <dbReference type="PROSITE" id="PS50943"/>
    </source>
</evidence>
<dbReference type="InterPro" id="IPR058968">
    <property type="entry name" value="YoqH-like"/>
</dbReference>
<dbReference type="Pfam" id="PF01476">
    <property type="entry name" value="LysM"/>
    <property type="match status" value="2"/>
</dbReference>
<dbReference type="PROSITE" id="PS51782">
    <property type="entry name" value="LYSM"/>
    <property type="match status" value="2"/>
</dbReference>
<dbReference type="SUPFAM" id="SSF54106">
    <property type="entry name" value="LysM domain"/>
    <property type="match status" value="2"/>
</dbReference>
<dbReference type="Proteomes" id="UP000052015">
    <property type="component" value="Unassembled WGS sequence"/>
</dbReference>
<dbReference type="SMART" id="SM00257">
    <property type="entry name" value="LysM"/>
    <property type="match status" value="2"/>
</dbReference>
<dbReference type="EMBL" id="LKHP01000014">
    <property type="protein sequence ID" value="KRQ86172.1"/>
    <property type="molecule type" value="Genomic_DNA"/>
</dbReference>
<dbReference type="OrthoDB" id="9800780at2"/>